<gene>
    <name evidence="1" type="ORF">PALI_b0756</name>
</gene>
<dbReference type="RefSeq" id="WP_193156686.1">
    <property type="nucleotide sequence ID" value="NZ_AQGU01000029.1"/>
</dbReference>
<organism evidence="1 2">
    <name type="scientific">Pseudoalteromonas aliena SW19</name>
    <dbReference type="NCBI Taxonomy" id="1314866"/>
    <lineage>
        <taxon>Bacteria</taxon>
        <taxon>Pseudomonadati</taxon>
        <taxon>Pseudomonadota</taxon>
        <taxon>Gammaproteobacteria</taxon>
        <taxon>Alteromonadales</taxon>
        <taxon>Pseudoalteromonadaceae</taxon>
        <taxon>Pseudoalteromonas</taxon>
    </lineage>
</organism>
<evidence type="ECO:0000313" key="1">
    <source>
        <dbReference type="EMBL" id="MBE0361743.1"/>
    </source>
</evidence>
<dbReference type="Proteomes" id="UP000648482">
    <property type="component" value="Unassembled WGS sequence"/>
</dbReference>
<sequence length="202" mass="22689">MDTLTLGTQRLSLKEKKELEIKCGNRLNWTDGGHWMGNGKAPNCFIREKLRSKSAHTINFLTDDAATKWNLEWEKTIRQGGYVASAILGVAVSFVTLGAFTGPVVGMLSNILQGEFLANVPYPRMARGWSYEIIFEYDFSWSPHPYFGRALTQRITGISRDHLGNEFGRHISNKKYALDQLPDGLGRFLASTPPKNTSSVYK</sequence>
<keyword evidence="2" id="KW-1185">Reference proteome</keyword>
<reference evidence="1 2" key="1">
    <citation type="submission" date="2015-06" db="EMBL/GenBank/DDBJ databases">
        <title>Genome sequence of Pseudoalteromonas aliena.</title>
        <authorList>
            <person name="Xie B.-B."/>
            <person name="Rong J.-C."/>
            <person name="Qin Q.-L."/>
            <person name="Zhang Y.-Z."/>
        </authorList>
    </citation>
    <scope>NUCLEOTIDE SEQUENCE [LARGE SCALE GENOMIC DNA]</scope>
    <source>
        <strain evidence="1 2">SW19</strain>
    </source>
</reference>
<accession>A0ABR9E587</accession>
<name>A0ABR9E587_9GAMM</name>
<proteinExistence type="predicted"/>
<comment type="caution">
    <text evidence="1">The sequence shown here is derived from an EMBL/GenBank/DDBJ whole genome shotgun (WGS) entry which is preliminary data.</text>
</comment>
<protein>
    <submittedName>
        <fullName evidence="1">Uncharacterized protein</fullName>
    </submittedName>
</protein>
<evidence type="ECO:0000313" key="2">
    <source>
        <dbReference type="Proteomes" id="UP000648482"/>
    </source>
</evidence>
<dbReference type="EMBL" id="AQGU01000029">
    <property type="protein sequence ID" value="MBE0361743.1"/>
    <property type="molecule type" value="Genomic_DNA"/>
</dbReference>